<dbReference type="AlphaFoldDB" id="A0A1F8CU26"/>
<evidence type="ECO:0000313" key="2">
    <source>
        <dbReference type="Proteomes" id="UP000178999"/>
    </source>
</evidence>
<comment type="caution">
    <text evidence="1">The sequence shown here is derived from an EMBL/GenBank/DDBJ whole genome shotgun (WGS) entry which is preliminary data.</text>
</comment>
<name>A0A1F8CU26_9BACT</name>
<dbReference type="Proteomes" id="UP000178999">
    <property type="component" value="Unassembled WGS sequence"/>
</dbReference>
<evidence type="ECO:0000313" key="1">
    <source>
        <dbReference type="EMBL" id="OGM79782.1"/>
    </source>
</evidence>
<dbReference type="EMBL" id="MGHY01000007">
    <property type="protein sequence ID" value="OGM79782.1"/>
    <property type="molecule type" value="Genomic_DNA"/>
</dbReference>
<organism evidence="1 2">
    <name type="scientific">Candidatus Woesebacteria bacterium RIFOXYB1_FULL_38_16</name>
    <dbReference type="NCBI Taxonomy" id="1802538"/>
    <lineage>
        <taxon>Bacteria</taxon>
        <taxon>Candidatus Woeseibacteriota</taxon>
    </lineage>
</organism>
<reference evidence="1 2" key="1">
    <citation type="journal article" date="2016" name="Nat. Commun.">
        <title>Thousands of microbial genomes shed light on interconnected biogeochemical processes in an aquifer system.</title>
        <authorList>
            <person name="Anantharaman K."/>
            <person name="Brown C.T."/>
            <person name="Hug L.A."/>
            <person name="Sharon I."/>
            <person name="Castelle C.J."/>
            <person name="Probst A.J."/>
            <person name="Thomas B.C."/>
            <person name="Singh A."/>
            <person name="Wilkins M.J."/>
            <person name="Karaoz U."/>
            <person name="Brodie E.L."/>
            <person name="Williams K.H."/>
            <person name="Hubbard S.S."/>
            <person name="Banfield J.F."/>
        </authorList>
    </citation>
    <scope>NUCLEOTIDE SEQUENCE [LARGE SCALE GENOMIC DNA]</scope>
</reference>
<accession>A0A1F8CU26</accession>
<proteinExistence type="predicted"/>
<sequence>MVISIPGEIQMDENRCFFVEGMNYTLLCDTTQELERVDVIKFIGFSRGHYEFEAVTLVGNPATRSVGIWKGKKIYFAYVSFLLLEREDGQRMKPPSYVKLFS</sequence>
<gene>
    <name evidence="1" type="ORF">A2382_04250</name>
</gene>
<protein>
    <submittedName>
        <fullName evidence="1">Uncharacterized protein</fullName>
    </submittedName>
</protein>